<keyword evidence="3" id="KW-1185">Reference proteome</keyword>
<dbReference type="RefSeq" id="WP_131330375.1">
    <property type="nucleotide sequence ID" value="NZ_CP044016.1"/>
</dbReference>
<keyword evidence="1" id="KW-1133">Transmembrane helix</keyword>
<protein>
    <submittedName>
        <fullName evidence="2">Cell envelope integrity protein CreD</fullName>
    </submittedName>
</protein>
<dbReference type="GO" id="GO:0005886">
    <property type="term" value="C:plasma membrane"/>
    <property type="evidence" value="ECO:0007669"/>
    <property type="project" value="TreeGrafter"/>
</dbReference>
<gene>
    <name evidence="2" type="primary">creD</name>
    <name evidence="2" type="ORF">E0W69_012400</name>
</gene>
<dbReference type="OrthoDB" id="9791851at2"/>
<feature type="transmembrane region" description="Helical" evidence="1">
    <location>
        <begin position="485"/>
        <end position="503"/>
    </location>
</feature>
<dbReference type="PANTHER" id="PTHR30092:SF0">
    <property type="entry name" value="INNER MEMBRANE PROTEIN CRED"/>
    <property type="match status" value="1"/>
</dbReference>
<dbReference type="KEGG" id="arac:E0W69_012400"/>
<feature type="transmembrane region" description="Helical" evidence="1">
    <location>
        <begin position="37"/>
        <end position="61"/>
    </location>
</feature>
<keyword evidence="1" id="KW-0472">Membrane</keyword>
<evidence type="ECO:0000313" key="2">
    <source>
        <dbReference type="EMBL" id="QES89430.1"/>
    </source>
</evidence>
<name>A0A5P2G6L2_9BACT</name>
<organism evidence="2 3">
    <name type="scientific">Rhizosphaericola mali</name>
    <dbReference type="NCBI Taxonomy" id="2545455"/>
    <lineage>
        <taxon>Bacteria</taxon>
        <taxon>Pseudomonadati</taxon>
        <taxon>Bacteroidota</taxon>
        <taxon>Chitinophagia</taxon>
        <taxon>Chitinophagales</taxon>
        <taxon>Chitinophagaceae</taxon>
        <taxon>Rhizosphaericola</taxon>
    </lineage>
</organism>
<evidence type="ECO:0000313" key="3">
    <source>
        <dbReference type="Proteomes" id="UP000292424"/>
    </source>
</evidence>
<dbReference type="NCBIfam" id="NF008712">
    <property type="entry name" value="PRK11715.1-1"/>
    <property type="match status" value="1"/>
</dbReference>
<dbReference type="Proteomes" id="UP000292424">
    <property type="component" value="Chromosome"/>
</dbReference>
<sequence length="600" mass="68214">MKISFNLWWKNVLIFPLLLIINTAVFTEEFKGIDNYFFAYFVTIFLTAFFSIPSLLVHVIYFKGIFQKNKNLLYAQYSYTELFIINAFLIVIYSVIVYYLSENEPILRHFPQMLLLSTIISTGLNIKGLNQIMTQSMPTIKETYYILFSFLKSKYMQQTNTNLESTEYKNNSTKITIKLLIIAGMTLLLLIPTLMIENLITERKTRSEQITDEVSEKWAKTQTITTPYLTIPYTFNTDKNQITHYVSLPADNIVINGNITPETRHRSIFSVLLYKSALELQGNFHIPMEELTKDKKLQLDKASICMGITDFKGIKNLSKATFNNQTIAFEKSMPATFINSYGLSAPIQLNNPNENYNFSMHLDINGSNSINFLPVSQNTNITLQSSWPYPSSVGNILPTIQTNADKGFTSNWKLSPLNSAFSKTIYNSLSNTATNTFGMQVLNPTDNYTSTLRCIKYAILLIGLTFTIIFLLEITQNNSMHPVQYLFIGLALCIFYTLLLSFAEFSSFAFAYTIASLAILLLISFYANSQFKSWKIASGFGGLTALLFSFMYILVNLEDTALIVGSIALFLILAIIMYATRKINWTNPLNTKMTTDSLTV</sequence>
<dbReference type="PANTHER" id="PTHR30092">
    <property type="entry name" value="INNER MEMBRANE PROTEIN CRED"/>
    <property type="match status" value="1"/>
</dbReference>
<dbReference type="AlphaFoldDB" id="A0A5P2G6L2"/>
<reference evidence="2 3" key="1">
    <citation type="submission" date="2019-09" db="EMBL/GenBank/DDBJ databases">
        <title>Complete genome sequence of Arachidicoccus sp. B3-10 isolated from apple orchard soil.</title>
        <authorList>
            <person name="Kim H.S."/>
            <person name="Han K.-I."/>
            <person name="Suh M.K."/>
            <person name="Lee K.C."/>
            <person name="Eom M.K."/>
            <person name="Kim J.-S."/>
            <person name="Kang S.W."/>
            <person name="Sin Y."/>
            <person name="Lee J.-S."/>
        </authorList>
    </citation>
    <scope>NUCLEOTIDE SEQUENCE [LARGE SCALE GENOMIC DNA]</scope>
    <source>
        <strain evidence="2 3">B3-10</strain>
    </source>
</reference>
<evidence type="ECO:0000256" key="1">
    <source>
        <dbReference type="SAM" id="Phobius"/>
    </source>
</evidence>
<dbReference type="EMBL" id="CP044016">
    <property type="protein sequence ID" value="QES89430.1"/>
    <property type="molecule type" value="Genomic_DNA"/>
</dbReference>
<feature type="transmembrane region" description="Helical" evidence="1">
    <location>
        <begin position="455"/>
        <end position="473"/>
    </location>
</feature>
<dbReference type="Pfam" id="PF06123">
    <property type="entry name" value="CreD"/>
    <property type="match status" value="1"/>
</dbReference>
<feature type="transmembrane region" description="Helical" evidence="1">
    <location>
        <begin position="82"/>
        <end position="100"/>
    </location>
</feature>
<feature type="transmembrane region" description="Helical" evidence="1">
    <location>
        <begin position="106"/>
        <end position="126"/>
    </location>
</feature>
<feature type="transmembrane region" description="Helical" evidence="1">
    <location>
        <begin position="561"/>
        <end position="579"/>
    </location>
</feature>
<accession>A0A5P2G6L2</accession>
<feature type="transmembrane region" description="Helical" evidence="1">
    <location>
        <begin position="175"/>
        <end position="196"/>
    </location>
</feature>
<feature type="transmembrane region" description="Helical" evidence="1">
    <location>
        <begin position="509"/>
        <end position="527"/>
    </location>
</feature>
<dbReference type="InterPro" id="IPR010364">
    <property type="entry name" value="Uncharacterised_IM_CreD"/>
</dbReference>
<feature type="transmembrane region" description="Helical" evidence="1">
    <location>
        <begin position="534"/>
        <end position="555"/>
    </location>
</feature>
<proteinExistence type="predicted"/>
<keyword evidence="1" id="KW-0812">Transmembrane</keyword>